<proteinExistence type="predicted"/>
<evidence type="ECO:0000259" key="1">
    <source>
        <dbReference type="Pfam" id="PF20231"/>
    </source>
</evidence>
<accession>A0A2N5TWQ6</accession>
<name>A0A2N5TWQ6_9BASI</name>
<dbReference type="AlphaFoldDB" id="A0A2N5TWQ6"/>
<dbReference type="Pfam" id="PF20231">
    <property type="entry name" value="DUF6589"/>
    <property type="match status" value="1"/>
</dbReference>
<evidence type="ECO:0000313" key="3">
    <source>
        <dbReference type="Proteomes" id="UP000235392"/>
    </source>
</evidence>
<comment type="caution">
    <text evidence="2">The sequence shown here is derived from an EMBL/GenBank/DDBJ whole genome shotgun (WGS) entry which is preliminary data.</text>
</comment>
<gene>
    <name evidence="2" type="ORF">PCASD_16588</name>
</gene>
<reference evidence="2 3" key="1">
    <citation type="submission" date="2017-11" db="EMBL/GenBank/DDBJ databases">
        <title>De novo assembly and phasing of dikaryotic genomes from two isolates of Puccinia coronata f. sp. avenae, the causal agent of oat crown rust.</title>
        <authorList>
            <person name="Miller M.E."/>
            <person name="Zhang Y."/>
            <person name="Omidvar V."/>
            <person name="Sperschneider J."/>
            <person name="Schwessinger B."/>
            <person name="Raley C."/>
            <person name="Palmer J.M."/>
            <person name="Garnica D."/>
            <person name="Upadhyaya N."/>
            <person name="Rathjen J."/>
            <person name="Taylor J.M."/>
            <person name="Park R.F."/>
            <person name="Dodds P.N."/>
            <person name="Hirsch C.D."/>
            <person name="Kianian S.F."/>
            <person name="Figueroa M."/>
        </authorList>
    </citation>
    <scope>NUCLEOTIDE SEQUENCE [LARGE SCALE GENOMIC DNA]</scope>
    <source>
        <strain evidence="2">12SD80</strain>
    </source>
</reference>
<protein>
    <recommendedName>
        <fullName evidence="1">DUF6589 domain-containing protein</fullName>
    </recommendedName>
</protein>
<feature type="domain" description="DUF6589" evidence="1">
    <location>
        <begin position="3"/>
        <end position="198"/>
    </location>
</feature>
<evidence type="ECO:0000313" key="2">
    <source>
        <dbReference type="EMBL" id="PLW29888.1"/>
    </source>
</evidence>
<dbReference type="InterPro" id="IPR046496">
    <property type="entry name" value="DUF6589"/>
</dbReference>
<organism evidence="2 3">
    <name type="scientific">Puccinia coronata f. sp. avenae</name>
    <dbReference type="NCBI Taxonomy" id="200324"/>
    <lineage>
        <taxon>Eukaryota</taxon>
        <taxon>Fungi</taxon>
        <taxon>Dikarya</taxon>
        <taxon>Basidiomycota</taxon>
        <taxon>Pucciniomycotina</taxon>
        <taxon>Pucciniomycetes</taxon>
        <taxon>Pucciniales</taxon>
        <taxon>Pucciniaceae</taxon>
        <taxon>Puccinia</taxon>
    </lineage>
</organism>
<sequence>MPKKDYLLMVKYIEQVHEATILAGLKVVMKTESVPLAEFNEKNPKPVIPTAKWNGYIAKFYERYCTGDARAKAYEDATSDPPIASPRLSNLLLRLQDFSTVVEANQAMKAGDVGRMLNMWKMWSVMSQGLKGLNSYSSYLPRSVLLLTELLPESFAKLFRHSLLFSPSGRDDHYLSKDGYLEIQNYWLKHVYNSSGQGTQIN</sequence>
<dbReference type="EMBL" id="PGCI01000316">
    <property type="protein sequence ID" value="PLW29888.1"/>
    <property type="molecule type" value="Genomic_DNA"/>
</dbReference>
<dbReference type="Proteomes" id="UP000235392">
    <property type="component" value="Unassembled WGS sequence"/>
</dbReference>